<accession>A0A2N9J991</accession>
<protein>
    <submittedName>
        <fullName evidence="1">Uncharacterized protein</fullName>
    </submittedName>
</protein>
<gene>
    <name evidence="1" type="ORF">FSB_LOCUS61734</name>
</gene>
<name>A0A2N9J991_FAGSY</name>
<dbReference type="AlphaFoldDB" id="A0A2N9J991"/>
<organism evidence="1">
    <name type="scientific">Fagus sylvatica</name>
    <name type="common">Beechnut</name>
    <dbReference type="NCBI Taxonomy" id="28930"/>
    <lineage>
        <taxon>Eukaryota</taxon>
        <taxon>Viridiplantae</taxon>
        <taxon>Streptophyta</taxon>
        <taxon>Embryophyta</taxon>
        <taxon>Tracheophyta</taxon>
        <taxon>Spermatophyta</taxon>
        <taxon>Magnoliopsida</taxon>
        <taxon>eudicotyledons</taxon>
        <taxon>Gunneridae</taxon>
        <taxon>Pentapetalae</taxon>
        <taxon>rosids</taxon>
        <taxon>fabids</taxon>
        <taxon>Fagales</taxon>
        <taxon>Fagaceae</taxon>
        <taxon>Fagus</taxon>
    </lineage>
</organism>
<sequence length="35" mass="3901">MLSLKPQGGRLRLLTSKLQTVGLLGILINGKRRRI</sequence>
<dbReference type="EMBL" id="OIVN01006476">
    <property type="protein sequence ID" value="SPD33852.1"/>
    <property type="molecule type" value="Genomic_DNA"/>
</dbReference>
<reference evidence="1" key="1">
    <citation type="submission" date="2018-02" db="EMBL/GenBank/DDBJ databases">
        <authorList>
            <person name="Cohen D.B."/>
            <person name="Kent A.D."/>
        </authorList>
    </citation>
    <scope>NUCLEOTIDE SEQUENCE</scope>
</reference>
<proteinExistence type="predicted"/>
<evidence type="ECO:0000313" key="1">
    <source>
        <dbReference type="EMBL" id="SPD33852.1"/>
    </source>
</evidence>